<dbReference type="GO" id="GO:0004842">
    <property type="term" value="F:ubiquitin-protein transferase activity"/>
    <property type="evidence" value="ECO:0007669"/>
    <property type="project" value="TreeGrafter"/>
</dbReference>
<dbReference type="EMBL" id="JABCYN010000057">
    <property type="protein sequence ID" value="KAF6005828.1"/>
    <property type="molecule type" value="Genomic_DNA"/>
</dbReference>
<reference evidence="3 4" key="1">
    <citation type="submission" date="2019-07" db="EMBL/GenBank/DDBJ databases">
        <authorList>
            <person name="Friedrich A."/>
            <person name="Schacherer J."/>
        </authorList>
    </citation>
    <scope>NUCLEOTIDE SEQUENCE [LARGE SCALE GENOMIC DNA]</scope>
</reference>
<accession>A0A7D9H2H9</accession>
<evidence type="ECO:0000256" key="1">
    <source>
        <dbReference type="SAM" id="MobiDB-lite"/>
    </source>
</evidence>
<dbReference type="GO" id="GO:0033768">
    <property type="term" value="C:SUMO-targeted ubiquitin ligase complex"/>
    <property type="evidence" value="ECO:0007669"/>
    <property type="project" value="TreeGrafter"/>
</dbReference>
<feature type="compositionally biased region" description="Polar residues" evidence="1">
    <location>
        <begin position="73"/>
        <end position="84"/>
    </location>
</feature>
<dbReference type="AlphaFoldDB" id="A0A7D9H2H9"/>
<dbReference type="EMBL" id="CABFWN010000004">
    <property type="protein sequence ID" value="VUG19068.1"/>
    <property type="molecule type" value="Genomic_DNA"/>
</dbReference>
<dbReference type="Proteomes" id="UP000478008">
    <property type="component" value="Unassembled WGS sequence"/>
</dbReference>
<dbReference type="Proteomes" id="UP000568158">
    <property type="component" value="Unassembled WGS sequence"/>
</dbReference>
<evidence type="ECO:0000313" key="2">
    <source>
        <dbReference type="EMBL" id="KAF6005828.1"/>
    </source>
</evidence>
<reference evidence="2 5" key="2">
    <citation type="journal article" date="2020" name="Appl. Microbiol. Biotechnol.">
        <title>Targeted gene deletion in Brettanomyces bruxellensis with an expression-free CRISPR-Cas9 system.</title>
        <authorList>
            <person name="Varela C."/>
            <person name="Bartel C."/>
            <person name="Onetto C."/>
            <person name="Borneman A."/>
        </authorList>
    </citation>
    <scope>NUCLEOTIDE SEQUENCE [LARGE SCALE GENOMIC DNA]</scope>
    <source>
        <strain evidence="2 5">AWRI1613</strain>
    </source>
</reference>
<evidence type="ECO:0000313" key="4">
    <source>
        <dbReference type="Proteomes" id="UP000478008"/>
    </source>
</evidence>
<gene>
    <name evidence="3" type="ORF">DEBR0S4_09714G</name>
    <name evidence="2" type="ORF">HII12_005404</name>
</gene>
<evidence type="ECO:0000313" key="5">
    <source>
        <dbReference type="Proteomes" id="UP000568158"/>
    </source>
</evidence>
<protein>
    <submittedName>
        <fullName evidence="3">DEBR0S4_09714g1_1</fullName>
    </submittedName>
</protein>
<dbReference type="PANTHER" id="PTHR28042">
    <property type="entry name" value="E3 UBIQUITIN-PROTEIN LIGASE COMPLEX SLX5-SLX8 SUBUNIT SLX5"/>
    <property type="match status" value="1"/>
</dbReference>
<name>A0A7D9H2H9_DEKBR</name>
<dbReference type="PANTHER" id="PTHR28042:SF1">
    <property type="entry name" value="E3 UBIQUITIN-PROTEIN LIGASE COMPLEX SLX5-SLX8 SUBUNIT SLX5"/>
    <property type="match status" value="1"/>
</dbReference>
<evidence type="ECO:0000313" key="3">
    <source>
        <dbReference type="EMBL" id="VUG19068.1"/>
    </source>
</evidence>
<dbReference type="InterPro" id="IPR038886">
    <property type="entry name" value="E3_SLX5/Rfp1"/>
</dbReference>
<feature type="region of interest" description="Disordered" evidence="1">
    <location>
        <begin position="1"/>
        <end position="35"/>
    </location>
</feature>
<sequence length="442" mass="49916">MDQATTSEERSTRPVYIDASQGQASPSEENDEIEITGSTTVQRPLAYAHNINRQTVSVPSSSSNGSNNARHAVSTTRRSNSTNAEPILVASDGEDDDQISINDDVVFEGERQIPQEEVQITGERRTRPHLHLGMENGRAGYFLRLPNGQRYVPLTDASEIGAFRRRRNLRRSGRNNNQRFGAPFMRRRARTGTSAILQRLRTFLEFHPEMGEASGLVPGMLDVLMPSYQTVQDTLSAMLPGNTDMEDDIPIAIMEQISRSEQHEEDHRINGRNKVADRLKKQKETESRIPAELQDKFTRGILPANTNICTLCGVTLAEGIPEGYSVLTDPEKIKSLVLDHDIRAPWQCSRKLTKVDYDLSRKIFFGKCGHVYCGRCVNNMLRAARETKTSKKKRRRKKINYDNVSVANLDFDDPDICAPNRCVAPGCNKLLRGKYFFRELYI</sequence>
<organism evidence="3 4">
    <name type="scientific">Dekkera bruxellensis</name>
    <name type="common">Brettanomyces custersii</name>
    <dbReference type="NCBI Taxonomy" id="5007"/>
    <lineage>
        <taxon>Eukaryota</taxon>
        <taxon>Fungi</taxon>
        <taxon>Dikarya</taxon>
        <taxon>Ascomycota</taxon>
        <taxon>Saccharomycotina</taxon>
        <taxon>Pichiomycetes</taxon>
        <taxon>Pichiales</taxon>
        <taxon>Pichiaceae</taxon>
        <taxon>Brettanomyces</taxon>
    </lineage>
</organism>
<feature type="region of interest" description="Disordered" evidence="1">
    <location>
        <begin position="56"/>
        <end position="95"/>
    </location>
</feature>
<proteinExistence type="predicted"/>
<keyword evidence="4" id="KW-1185">Reference proteome</keyword>